<feature type="transmembrane region" description="Helical" evidence="15">
    <location>
        <begin position="566"/>
        <end position="590"/>
    </location>
</feature>
<protein>
    <recommendedName>
        <fullName evidence="13">Taste receptor type 1 member 3</fullName>
    </recommendedName>
    <alternativeName>
        <fullName evidence="14">Sweet taste receptor T1R3</fullName>
    </alternativeName>
</protein>
<dbReference type="InterPro" id="IPR011500">
    <property type="entry name" value="GPCR_3_9-Cys_dom"/>
</dbReference>
<keyword evidence="19" id="KW-1185">Reference proteome</keyword>
<dbReference type="InterPro" id="IPR017978">
    <property type="entry name" value="GPCR_3_C"/>
</dbReference>
<dbReference type="InterPro" id="IPR038550">
    <property type="entry name" value="GPCR_3_9-Cys_sf"/>
</dbReference>
<evidence type="ECO:0000256" key="12">
    <source>
        <dbReference type="ARBA" id="ARBA00038762"/>
    </source>
</evidence>
<feature type="transmembrane region" description="Helical" evidence="15">
    <location>
        <begin position="758"/>
        <end position="780"/>
    </location>
</feature>
<evidence type="ECO:0000313" key="18">
    <source>
        <dbReference type="EMBL" id="NXJ83094.1"/>
    </source>
</evidence>
<evidence type="ECO:0000256" key="11">
    <source>
        <dbReference type="ARBA" id="ARBA00038492"/>
    </source>
</evidence>
<evidence type="ECO:0000313" key="19">
    <source>
        <dbReference type="Proteomes" id="UP000550660"/>
    </source>
</evidence>
<dbReference type="AlphaFoldDB" id="A0A7L0EJG3"/>
<evidence type="ECO:0000256" key="13">
    <source>
        <dbReference type="ARBA" id="ARBA00040705"/>
    </source>
</evidence>
<dbReference type="FunFam" id="2.10.50.30:FF:000004">
    <property type="entry name" value="Taste receptor type 1 member 3-like protein"/>
    <property type="match status" value="1"/>
</dbReference>
<evidence type="ECO:0000256" key="5">
    <source>
        <dbReference type="ARBA" id="ARBA00022989"/>
    </source>
</evidence>
<evidence type="ECO:0000256" key="16">
    <source>
        <dbReference type="SAM" id="SignalP"/>
    </source>
</evidence>
<dbReference type="CDD" id="cd06363">
    <property type="entry name" value="PBP1_taste_receptor"/>
    <property type="match status" value="1"/>
</dbReference>
<dbReference type="PANTHER" id="PTHR24061">
    <property type="entry name" value="CALCIUM-SENSING RECEPTOR-RELATED"/>
    <property type="match status" value="1"/>
</dbReference>
<evidence type="ECO:0000256" key="14">
    <source>
        <dbReference type="ARBA" id="ARBA00042614"/>
    </source>
</evidence>
<evidence type="ECO:0000259" key="17">
    <source>
        <dbReference type="PROSITE" id="PS50259"/>
    </source>
</evidence>
<dbReference type="InterPro" id="IPR028082">
    <property type="entry name" value="Peripla_BP_I"/>
</dbReference>
<accession>A0A7L0EJG3</accession>
<evidence type="ECO:0000256" key="2">
    <source>
        <dbReference type="ARBA" id="ARBA00022475"/>
    </source>
</evidence>
<dbReference type="SUPFAM" id="SSF53822">
    <property type="entry name" value="Periplasmic binding protein-like I"/>
    <property type="match status" value="1"/>
</dbReference>
<dbReference type="PROSITE" id="PS50259">
    <property type="entry name" value="G_PROTEIN_RECEP_F3_4"/>
    <property type="match status" value="1"/>
</dbReference>
<dbReference type="EMBL" id="VXAG01001200">
    <property type="protein sequence ID" value="NXJ83094.1"/>
    <property type="molecule type" value="Genomic_DNA"/>
</dbReference>
<dbReference type="Gene3D" id="3.40.50.2300">
    <property type="match status" value="2"/>
</dbReference>
<keyword evidence="8" id="KW-0675">Receptor</keyword>
<comment type="similarity">
    <text evidence="11">Belongs to the G-protein coupled receptor 3 family. TAS1R subfamily.</text>
</comment>
<dbReference type="InterPro" id="IPR000068">
    <property type="entry name" value="GPCR_3_Ca_sens_rcpt-rel"/>
</dbReference>
<feature type="non-terminal residue" evidence="18">
    <location>
        <position position="836"/>
    </location>
</feature>
<keyword evidence="5 15" id="KW-1133">Transmembrane helix</keyword>
<feature type="non-terminal residue" evidence="18">
    <location>
        <position position="1"/>
    </location>
</feature>
<keyword evidence="9" id="KW-0325">Glycoprotein</keyword>
<evidence type="ECO:0000256" key="9">
    <source>
        <dbReference type="ARBA" id="ARBA00023180"/>
    </source>
</evidence>
<reference evidence="18 19" key="1">
    <citation type="submission" date="2019-09" db="EMBL/GenBank/DDBJ databases">
        <title>Bird 10,000 Genomes (B10K) Project - Family phase.</title>
        <authorList>
            <person name="Zhang G."/>
        </authorList>
    </citation>
    <scope>NUCLEOTIDE SEQUENCE [LARGE SCALE GENOMIC DNA]</scope>
    <source>
        <strain evidence="18">B10K-DU-007-40</strain>
        <tissue evidence="18">Mixed tissue sample</tissue>
    </source>
</reference>
<dbReference type="OrthoDB" id="5984008at2759"/>
<keyword evidence="2" id="KW-1003">Cell membrane</keyword>
<evidence type="ECO:0000256" key="7">
    <source>
        <dbReference type="ARBA" id="ARBA00023136"/>
    </source>
</evidence>
<keyword evidence="10" id="KW-0807">Transducer</keyword>
<dbReference type="Pfam" id="PF00003">
    <property type="entry name" value="7tm_3"/>
    <property type="match status" value="1"/>
</dbReference>
<comment type="caution">
    <text evidence="18">The sequence shown here is derived from an EMBL/GenBank/DDBJ whole genome shotgun (WGS) entry which is preliminary data.</text>
</comment>
<feature type="signal peptide" evidence="16">
    <location>
        <begin position="1"/>
        <end position="17"/>
    </location>
</feature>
<dbReference type="GO" id="GO:0050917">
    <property type="term" value="P:sensory perception of umami taste"/>
    <property type="evidence" value="ECO:0007669"/>
    <property type="project" value="TreeGrafter"/>
</dbReference>
<dbReference type="Pfam" id="PF07562">
    <property type="entry name" value="NCD3G"/>
    <property type="match status" value="1"/>
</dbReference>
<keyword evidence="6" id="KW-0297">G-protein coupled receptor</keyword>
<dbReference type="Pfam" id="PF01094">
    <property type="entry name" value="ANF_receptor"/>
    <property type="match status" value="1"/>
</dbReference>
<organism evidence="18 19">
    <name type="scientific">Trogon melanurus</name>
    <name type="common">Black-tailed trogon</name>
    <dbReference type="NCBI Taxonomy" id="56311"/>
    <lineage>
        <taxon>Eukaryota</taxon>
        <taxon>Metazoa</taxon>
        <taxon>Chordata</taxon>
        <taxon>Craniata</taxon>
        <taxon>Vertebrata</taxon>
        <taxon>Euteleostomi</taxon>
        <taxon>Archelosauria</taxon>
        <taxon>Archosauria</taxon>
        <taxon>Dinosauria</taxon>
        <taxon>Saurischia</taxon>
        <taxon>Theropoda</taxon>
        <taxon>Coelurosauria</taxon>
        <taxon>Aves</taxon>
        <taxon>Neognathae</taxon>
        <taxon>Neoaves</taxon>
        <taxon>Telluraves</taxon>
        <taxon>Coraciimorphae</taxon>
        <taxon>Trogoniformes</taxon>
        <taxon>Trogonidae</taxon>
        <taxon>Trogon</taxon>
    </lineage>
</organism>
<dbReference type="InterPro" id="IPR001828">
    <property type="entry name" value="ANF_lig-bd_rcpt"/>
</dbReference>
<dbReference type="GO" id="GO:0004930">
    <property type="term" value="F:G protein-coupled receptor activity"/>
    <property type="evidence" value="ECO:0007669"/>
    <property type="project" value="UniProtKB-KW"/>
</dbReference>
<feature type="transmembrane region" description="Helical" evidence="15">
    <location>
        <begin position="676"/>
        <end position="697"/>
    </location>
</feature>
<dbReference type="PANTHER" id="PTHR24061:SF435">
    <property type="entry name" value="TASTE RECEPTOR TYPE 1 MEMBER 3"/>
    <property type="match status" value="1"/>
</dbReference>
<feature type="transmembrane region" description="Helical" evidence="15">
    <location>
        <begin position="722"/>
        <end position="746"/>
    </location>
</feature>
<dbReference type="PRINTS" id="PR00592">
    <property type="entry name" value="CASENSINGR"/>
</dbReference>
<keyword evidence="7 15" id="KW-0472">Membrane</keyword>
<keyword evidence="4 16" id="KW-0732">Signal</keyword>
<dbReference type="InterPro" id="IPR000337">
    <property type="entry name" value="GPCR_3"/>
</dbReference>
<feature type="chain" id="PRO_5029753069" description="Taste receptor type 1 member 3" evidence="16">
    <location>
        <begin position="18"/>
        <end position="836"/>
    </location>
</feature>
<feature type="transmembrane region" description="Helical" evidence="15">
    <location>
        <begin position="634"/>
        <end position="656"/>
    </location>
</feature>
<evidence type="ECO:0000256" key="1">
    <source>
        <dbReference type="ARBA" id="ARBA00004651"/>
    </source>
</evidence>
<evidence type="ECO:0000256" key="6">
    <source>
        <dbReference type="ARBA" id="ARBA00023040"/>
    </source>
</evidence>
<comment type="subcellular location">
    <subcellularLocation>
        <location evidence="1">Cell membrane</location>
        <topology evidence="1">Multi-pass membrane protein</topology>
    </subcellularLocation>
</comment>
<evidence type="ECO:0000256" key="10">
    <source>
        <dbReference type="ARBA" id="ARBA00023224"/>
    </source>
</evidence>
<feature type="transmembrane region" description="Helical" evidence="15">
    <location>
        <begin position="786"/>
        <end position="806"/>
    </location>
</feature>
<evidence type="ECO:0000256" key="15">
    <source>
        <dbReference type="SAM" id="Phobius"/>
    </source>
</evidence>
<keyword evidence="3 15" id="KW-0812">Transmembrane</keyword>
<dbReference type="GO" id="GO:0033041">
    <property type="term" value="F:sweet taste receptor activity"/>
    <property type="evidence" value="ECO:0007669"/>
    <property type="project" value="TreeGrafter"/>
</dbReference>
<evidence type="ECO:0000256" key="8">
    <source>
        <dbReference type="ARBA" id="ARBA00023170"/>
    </source>
</evidence>
<dbReference type="InterPro" id="IPR017979">
    <property type="entry name" value="GPCR_3_CS"/>
</dbReference>
<dbReference type="PRINTS" id="PR00248">
    <property type="entry name" value="GPCRMGR"/>
</dbReference>
<evidence type="ECO:0000256" key="4">
    <source>
        <dbReference type="ARBA" id="ARBA00022729"/>
    </source>
</evidence>
<proteinExistence type="inferred from homology"/>
<sequence length="836" mass="93772">IMVPALLLCLSFGYAAAPKPTCLSAQFRRPGDYILGGLFPFGMDTVNLTARSEPTLVACERLFVDGLIWALGMKFAIDQINNSTSLLPGVTLGYDMYDTCFEPLITLHPSLLFLTRNGTTGIEVLCNYTHYQPRVTAVIGPHQSDLCLVTAELFSFFMIPQVSYGASSEQLSNTKLYPSFYRTVPGDKKLVEAVALLLNNFGWNWIATLGSDDEYGRGAQGLFLSIAGNHSICIAFEGLIPTDREDPKAKKQLEDTIKLINNTKVNIIVLFAFTQPALALLEHSIRMGLSKKVWIGTEAWMLSDAATSIPNIQSIGTVLGFIMKTITVPGFQKYVTDLFTSVEQDEFCQESSESDHLEISDMPNTVCKQCDHVSLRNISSVLSRSQTQPVHVAVYSVAHALHRALGCTREACPKAPVRSWQLLHYMNTLPFEVNGQSFRFDQSHGTNTGYNLIFWSWKNGTVTYLPVGHYEESLYINKSQIRFHTADQKEPMSECFRHCEPGQFRRIKGSHLCCYDCTDCPENTFWSSEDSSTCTPCLEHQWSPARSTRCYARSERYLFWNEPLTIALLTLMSVTTALTCLTAALFLKNLETPLVQAAGGKLNLFTLLTLTLLCLSCCLYVGKPSDHLCMIQQIVYALCLNGCFSTFFIKSLEITLVTEFPRCAPTFLSWVTQRRAWLLVASCLLTQCLFCFCYLHLGPDYLLSDYKSLPTEVLLVCNTRSWLAFALAHGYNSCLAFVCFLCTFMVQTSGNKYNIARGITFAILTYFIIWIFFIAVFATLKTVFRSVVEIGAILTISLGILGTYYIPKCYIILLKPDLNTVDYFQYSVKEEPEEAE</sequence>
<gene>
    <name evidence="18" type="primary">Tas1r3</name>
    <name evidence="18" type="ORF">TROMEL_R05346</name>
</gene>
<dbReference type="GO" id="GO:0005886">
    <property type="term" value="C:plasma membrane"/>
    <property type="evidence" value="ECO:0007669"/>
    <property type="project" value="UniProtKB-SubCell"/>
</dbReference>
<dbReference type="Proteomes" id="UP000550660">
    <property type="component" value="Unassembled WGS sequence"/>
</dbReference>
<comment type="subunit">
    <text evidence="12">Forms homodimers or heterodimers with TAS1R1 and TAS1R2.</text>
</comment>
<dbReference type="FunFam" id="3.40.50.2300:FF:000016">
    <property type="entry name" value="Taste 1 receptor member 2"/>
    <property type="match status" value="1"/>
</dbReference>
<feature type="domain" description="G-protein coupled receptors family 3 profile" evidence="17">
    <location>
        <begin position="564"/>
        <end position="828"/>
    </location>
</feature>
<dbReference type="Gene3D" id="2.10.50.30">
    <property type="entry name" value="GPCR, family 3, nine cysteines domain"/>
    <property type="match status" value="1"/>
</dbReference>
<name>A0A7L0EJG3_TROML</name>
<dbReference type="PROSITE" id="PS00980">
    <property type="entry name" value="G_PROTEIN_RECEP_F3_2"/>
    <property type="match status" value="1"/>
</dbReference>
<evidence type="ECO:0000256" key="3">
    <source>
        <dbReference type="ARBA" id="ARBA00022692"/>
    </source>
</evidence>
<feature type="transmembrane region" description="Helical" evidence="15">
    <location>
        <begin position="602"/>
        <end position="622"/>
    </location>
</feature>